<evidence type="ECO:0000313" key="2">
    <source>
        <dbReference type="EMBL" id="GIY90822.1"/>
    </source>
</evidence>
<name>A0AAV4X6I5_CAEEX</name>
<dbReference type="AlphaFoldDB" id="A0AAV4X6I5"/>
<accession>A0AAV4X6I5</accession>
<protein>
    <recommendedName>
        <fullName evidence="4">Secreted protein</fullName>
    </recommendedName>
</protein>
<keyword evidence="1" id="KW-0732">Signal</keyword>
<proteinExistence type="predicted"/>
<evidence type="ECO:0000313" key="3">
    <source>
        <dbReference type="Proteomes" id="UP001054945"/>
    </source>
</evidence>
<reference evidence="2 3" key="1">
    <citation type="submission" date="2021-06" db="EMBL/GenBank/DDBJ databases">
        <title>Caerostris extrusa draft genome.</title>
        <authorList>
            <person name="Kono N."/>
            <person name="Arakawa K."/>
        </authorList>
    </citation>
    <scope>NUCLEOTIDE SEQUENCE [LARGE SCALE GENOMIC DNA]</scope>
</reference>
<keyword evidence="3" id="KW-1185">Reference proteome</keyword>
<feature type="chain" id="PRO_5043573772" description="Secreted protein" evidence="1">
    <location>
        <begin position="20"/>
        <end position="181"/>
    </location>
</feature>
<feature type="signal peptide" evidence="1">
    <location>
        <begin position="1"/>
        <end position="19"/>
    </location>
</feature>
<sequence length="181" mass="20536">MIWNVRFSYSWWAAPIAIAVFPEQIQISCVTDLSTDTVASQEIKAFPRYLPGFLVRHTSPFGVLTWCAFEVHPSSFCQFILVRGLCEDVNSRSCVPLLPTPFISGNFRTPKEKKRVPPIFSFYREQCTPLPPIYMKSEGGWRVEAGTVACSIDGVFDSVLCLVRCLCLGMMNERDLQKKKK</sequence>
<dbReference type="EMBL" id="BPLR01017352">
    <property type="protein sequence ID" value="GIY90822.1"/>
    <property type="molecule type" value="Genomic_DNA"/>
</dbReference>
<evidence type="ECO:0000256" key="1">
    <source>
        <dbReference type="SAM" id="SignalP"/>
    </source>
</evidence>
<comment type="caution">
    <text evidence="2">The sequence shown here is derived from an EMBL/GenBank/DDBJ whole genome shotgun (WGS) entry which is preliminary data.</text>
</comment>
<gene>
    <name evidence="2" type="ORF">CEXT_441611</name>
</gene>
<evidence type="ECO:0008006" key="4">
    <source>
        <dbReference type="Google" id="ProtNLM"/>
    </source>
</evidence>
<organism evidence="2 3">
    <name type="scientific">Caerostris extrusa</name>
    <name type="common">Bark spider</name>
    <name type="synonym">Caerostris bankana</name>
    <dbReference type="NCBI Taxonomy" id="172846"/>
    <lineage>
        <taxon>Eukaryota</taxon>
        <taxon>Metazoa</taxon>
        <taxon>Ecdysozoa</taxon>
        <taxon>Arthropoda</taxon>
        <taxon>Chelicerata</taxon>
        <taxon>Arachnida</taxon>
        <taxon>Araneae</taxon>
        <taxon>Araneomorphae</taxon>
        <taxon>Entelegynae</taxon>
        <taxon>Araneoidea</taxon>
        <taxon>Araneidae</taxon>
        <taxon>Caerostris</taxon>
    </lineage>
</organism>
<dbReference type="Proteomes" id="UP001054945">
    <property type="component" value="Unassembled WGS sequence"/>
</dbReference>